<gene>
    <name evidence="3" type="ORF">HB907_06730</name>
</gene>
<dbReference type="CDD" id="cd03808">
    <property type="entry name" value="GT4_CapM-like"/>
    <property type="match status" value="1"/>
</dbReference>
<proteinExistence type="predicted"/>
<evidence type="ECO:0000313" key="4">
    <source>
        <dbReference type="Proteomes" id="UP000586951"/>
    </source>
</evidence>
<evidence type="ECO:0000313" key="3">
    <source>
        <dbReference type="EMBL" id="MBC1565093.1"/>
    </source>
</evidence>
<dbReference type="EMBL" id="JAARRU010000002">
    <property type="protein sequence ID" value="MBC1565093.1"/>
    <property type="molecule type" value="Genomic_DNA"/>
</dbReference>
<dbReference type="SUPFAM" id="SSF53756">
    <property type="entry name" value="UDP-Glycosyltransferase/glycogen phosphorylase"/>
    <property type="match status" value="1"/>
</dbReference>
<reference evidence="3 4" key="1">
    <citation type="submission" date="2020-03" db="EMBL/GenBank/DDBJ databases">
        <title>Soil Listeria distribution.</title>
        <authorList>
            <person name="Liao J."/>
            <person name="Wiedmann M."/>
        </authorList>
    </citation>
    <scope>NUCLEOTIDE SEQUENCE [LARGE SCALE GENOMIC DNA]</scope>
    <source>
        <strain evidence="3 4">FSL L7-1427</strain>
    </source>
</reference>
<evidence type="ECO:0000259" key="1">
    <source>
        <dbReference type="Pfam" id="PF00534"/>
    </source>
</evidence>
<dbReference type="PANTHER" id="PTHR45947">
    <property type="entry name" value="SULFOQUINOVOSYL TRANSFERASE SQD2"/>
    <property type="match status" value="1"/>
</dbReference>
<dbReference type="InterPro" id="IPR050194">
    <property type="entry name" value="Glycosyltransferase_grp1"/>
</dbReference>
<feature type="domain" description="Glycosyl transferase family 1" evidence="1">
    <location>
        <begin position="185"/>
        <end position="347"/>
    </location>
</feature>
<keyword evidence="3" id="KW-0808">Transferase</keyword>
<comment type="caution">
    <text evidence="3">The sequence shown here is derived from an EMBL/GenBank/DDBJ whole genome shotgun (WGS) entry which is preliminary data.</text>
</comment>
<dbReference type="AlphaFoldDB" id="A0A841ZZN3"/>
<dbReference type="Proteomes" id="UP000586951">
    <property type="component" value="Unassembled WGS sequence"/>
</dbReference>
<dbReference type="PANTHER" id="PTHR45947:SF3">
    <property type="entry name" value="SULFOQUINOVOSYL TRANSFERASE SQD2"/>
    <property type="match status" value="1"/>
</dbReference>
<name>A0A841ZZN3_9LIST</name>
<accession>A0A841ZZN3</accession>
<feature type="domain" description="Glycosyltransferase subfamily 4-like N-terminal" evidence="2">
    <location>
        <begin position="20"/>
        <end position="145"/>
    </location>
</feature>
<organism evidence="3 4">
    <name type="scientific">Listeria booriae</name>
    <dbReference type="NCBI Taxonomy" id="1552123"/>
    <lineage>
        <taxon>Bacteria</taxon>
        <taxon>Bacillati</taxon>
        <taxon>Bacillota</taxon>
        <taxon>Bacilli</taxon>
        <taxon>Bacillales</taxon>
        <taxon>Listeriaceae</taxon>
        <taxon>Listeria</taxon>
    </lineage>
</organism>
<dbReference type="Gene3D" id="3.40.50.2000">
    <property type="entry name" value="Glycogen Phosphorylase B"/>
    <property type="match status" value="2"/>
</dbReference>
<evidence type="ECO:0000259" key="2">
    <source>
        <dbReference type="Pfam" id="PF13477"/>
    </source>
</evidence>
<dbReference type="RefSeq" id="WP_185417191.1">
    <property type="nucleotide sequence ID" value="NZ_JAARRU010000002.1"/>
</dbReference>
<sequence>MTKLLIAVTADSSVRLLDGQLEYMSNHGFDVHLVVSKGVWSNRLAQKGQITVHQIPMERDIAILKDIKALILMIHIFRKVKPDISNVGTPKAALLGSIAAFLTRTKKRIYTLRGLRMETETGAKQRLLRFIEELIMFLSTKVIAVSPSLITKARELGLKGTDKMLVLGKGSSNGLRLENFMKKSQEKIENPFQKEKFVIGFSGRITKDKGIEELIDAFCQIEDANLLLVGGIDANHCLKEKTLEIIKSHPCIYITGWLDNPAPFYKYMDIFVIPSYREGFANVCLEAAASELAVIGTNVTGIKDSVINGETGLLIPVKSKDAIQIAVKKLRHNKEIRQKLGAQGKQRVINDFQSGRIWTYMVAEYARED</sequence>
<dbReference type="Pfam" id="PF13477">
    <property type="entry name" value="Glyco_trans_4_2"/>
    <property type="match status" value="1"/>
</dbReference>
<protein>
    <submittedName>
        <fullName evidence="3">Glycosyltransferase family 4 protein</fullName>
    </submittedName>
</protein>
<dbReference type="GO" id="GO:0016757">
    <property type="term" value="F:glycosyltransferase activity"/>
    <property type="evidence" value="ECO:0007669"/>
    <property type="project" value="InterPro"/>
</dbReference>
<dbReference type="InterPro" id="IPR028098">
    <property type="entry name" value="Glyco_trans_4-like_N"/>
</dbReference>
<dbReference type="Pfam" id="PF00534">
    <property type="entry name" value="Glycos_transf_1"/>
    <property type="match status" value="1"/>
</dbReference>
<dbReference type="InterPro" id="IPR001296">
    <property type="entry name" value="Glyco_trans_1"/>
</dbReference>